<protein>
    <submittedName>
        <fullName evidence="7">T-box transcription factor T</fullName>
    </submittedName>
</protein>
<keyword evidence="1" id="KW-0805">Transcription regulation</keyword>
<dbReference type="InterPro" id="IPR008967">
    <property type="entry name" value="p53-like_TF_DNA-bd_sf"/>
</dbReference>
<sequence length="287" mass="32673">MADASEECKSCEEDEAPAATDVRIEEDVHSSLLAIAQVVPNVWPTGLDSEREEFSSICVAGEDFALSTLTRRPTITLRLHDQATWRVVRPYQMEMRVRKQGRRIFPTLSVSVEGLEADGMYIFFLDLMPKDQNIYAYQSGHWIRLPTTKPYPPPNQASLIHVSNIAFRLGSDLMTYGVNFSSAKITADPATPINRNQIYVHSRQIYLPRYHIVRQLTAEEAVVHQQRGQCANESLSYLEHVGTYVIPETEFIVVNNYRNRHIAGLKMETNPYAGAINARRDSSYYPY</sequence>
<dbReference type="PANTHER" id="PTHR11267:SF181">
    <property type="entry name" value="OPTOMOTOR-BLIND PROTEIN"/>
    <property type="match status" value="1"/>
</dbReference>
<dbReference type="InterPro" id="IPR001699">
    <property type="entry name" value="TF_T-box"/>
</dbReference>
<dbReference type="InterPro" id="IPR036960">
    <property type="entry name" value="T-box_sf"/>
</dbReference>
<dbReference type="PRINTS" id="PR00937">
    <property type="entry name" value="TBOX"/>
</dbReference>
<dbReference type="Gene3D" id="2.60.40.820">
    <property type="entry name" value="Transcription factor, T-box"/>
    <property type="match status" value="1"/>
</dbReference>
<proteinExistence type="predicted"/>
<organism evidence="7 8">
    <name type="scientific">Taenia crassiceps</name>
    <dbReference type="NCBI Taxonomy" id="6207"/>
    <lineage>
        <taxon>Eukaryota</taxon>
        <taxon>Metazoa</taxon>
        <taxon>Spiralia</taxon>
        <taxon>Lophotrochozoa</taxon>
        <taxon>Platyhelminthes</taxon>
        <taxon>Cestoda</taxon>
        <taxon>Eucestoda</taxon>
        <taxon>Cyclophyllidea</taxon>
        <taxon>Taeniidae</taxon>
        <taxon>Taenia</taxon>
    </lineage>
</organism>
<name>A0ABR4Q1L5_9CEST</name>
<evidence type="ECO:0000256" key="2">
    <source>
        <dbReference type="ARBA" id="ARBA00023125"/>
    </source>
</evidence>
<keyword evidence="2 5" id="KW-0238">DNA-binding</keyword>
<dbReference type="CDD" id="cd00182">
    <property type="entry name" value="T-box"/>
    <property type="match status" value="1"/>
</dbReference>
<dbReference type="InterPro" id="IPR046360">
    <property type="entry name" value="T-box_DNA-bd"/>
</dbReference>
<dbReference type="Proteomes" id="UP001651158">
    <property type="component" value="Unassembled WGS sequence"/>
</dbReference>
<comment type="caution">
    <text evidence="7">The sequence shown here is derived from an EMBL/GenBank/DDBJ whole genome shotgun (WGS) entry which is preliminary data.</text>
</comment>
<dbReference type="SMART" id="SM00425">
    <property type="entry name" value="TBOX"/>
    <property type="match status" value="1"/>
</dbReference>
<evidence type="ECO:0000313" key="7">
    <source>
        <dbReference type="EMBL" id="KAL5103447.1"/>
    </source>
</evidence>
<evidence type="ECO:0000256" key="4">
    <source>
        <dbReference type="ARBA" id="ARBA00023242"/>
    </source>
</evidence>
<feature type="domain" description="T-box" evidence="6">
    <location>
        <begin position="79"/>
        <end position="278"/>
    </location>
</feature>
<comment type="subcellular location">
    <subcellularLocation>
        <location evidence="5">Nucleus</location>
    </subcellularLocation>
</comment>
<evidence type="ECO:0000256" key="3">
    <source>
        <dbReference type="ARBA" id="ARBA00023163"/>
    </source>
</evidence>
<comment type="caution">
    <text evidence="5">Lacks conserved residue(s) required for the propagation of feature annotation.</text>
</comment>
<keyword evidence="8" id="KW-1185">Reference proteome</keyword>
<keyword evidence="4 5" id="KW-0539">Nucleus</keyword>
<evidence type="ECO:0000259" key="6">
    <source>
        <dbReference type="PROSITE" id="PS50252"/>
    </source>
</evidence>
<keyword evidence="3" id="KW-0804">Transcription</keyword>
<dbReference type="SUPFAM" id="SSF49417">
    <property type="entry name" value="p53-like transcription factors"/>
    <property type="match status" value="1"/>
</dbReference>
<dbReference type="PROSITE" id="PS50252">
    <property type="entry name" value="TBOX_3"/>
    <property type="match status" value="1"/>
</dbReference>
<dbReference type="Pfam" id="PF00907">
    <property type="entry name" value="T-box"/>
    <property type="match status" value="1"/>
</dbReference>
<accession>A0ABR4Q1L5</accession>
<evidence type="ECO:0000313" key="8">
    <source>
        <dbReference type="Proteomes" id="UP001651158"/>
    </source>
</evidence>
<reference evidence="7 8" key="1">
    <citation type="journal article" date="2022" name="Front. Cell. Infect. Microbiol.">
        <title>The Genomes of Two Strains of Taenia crassiceps the Animal Model for the Study of Human Cysticercosis.</title>
        <authorList>
            <person name="Bobes R.J."/>
            <person name="Estrada K."/>
            <person name="Rios-Valencia D.G."/>
            <person name="Calderon-Gallegos A."/>
            <person name="de la Torre P."/>
            <person name="Carrero J.C."/>
            <person name="Sanchez-Flores A."/>
            <person name="Laclette J.P."/>
        </authorList>
    </citation>
    <scope>NUCLEOTIDE SEQUENCE [LARGE SCALE GENOMIC DNA]</scope>
    <source>
        <strain evidence="7">WFUcys</strain>
    </source>
</reference>
<dbReference type="EMBL" id="JAKROA010000018">
    <property type="protein sequence ID" value="KAL5103447.1"/>
    <property type="molecule type" value="Genomic_DNA"/>
</dbReference>
<gene>
    <name evidence="7" type="ORF">TcWFU_009831</name>
</gene>
<dbReference type="PANTHER" id="PTHR11267">
    <property type="entry name" value="T-BOX PROTEIN-RELATED"/>
    <property type="match status" value="1"/>
</dbReference>
<evidence type="ECO:0000256" key="5">
    <source>
        <dbReference type="PROSITE-ProRule" id="PRU00201"/>
    </source>
</evidence>
<evidence type="ECO:0000256" key="1">
    <source>
        <dbReference type="ARBA" id="ARBA00023015"/>
    </source>
</evidence>